<dbReference type="InterPro" id="IPR013989">
    <property type="entry name" value="Dev_and_cell_death_domain"/>
</dbReference>
<sequence length="496" mass="55300">MTISGAIVMARNKLKKNVAAAPSARPSTSKKIGKNKKKKKKDRKTVKVEHPKPLEAEAQAAAPPEAQADAPPEFEAKVTEATPASASIASPIDTSSTPEPKMPVSAEKSSGFIFMCSGRTKPECFQYRVFGLPKAKKEIVEKIKPGTRLFLYDFDVKLLYGVYRATSQGRMDLEPDAFKGSFPAQVKFKIDKDCLPLHETTFRHAIQENYFARGKFHPQLNSKQVHKLCSLFRPANFPHQPVQYDRRSPIHHLPPADPFRSSNVMRAPSPELRGIAQVPHTNDTYRHLHVVPAVESRYMPQPVGPAPDPYYRAPPSDSYYPAIPDGPYHRALPSDPYYRAVPADPYNQAPPSDHNYQAIPADSHNQAPQADANYQAPPTALYQVEPAQPYYPENAVPTARIRYRLVPEIIPIDPLTARHYGPVAMREEVVPQTVQVNELYSRDHATIPAVAQQQPQSSNWPVHEDPNRVYADTFQGAASSMPVPSFYPFAATTPYP</sequence>
<dbReference type="PROSITE" id="PS51222">
    <property type="entry name" value="DCD"/>
    <property type="match status" value="1"/>
</dbReference>
<feature type="compositionally biased region" description="Low complexity" evidence="1">
    <location>
        <begin position="81"/>
        <end position="98"/>
    </location>
</feature>
<evidence type="ECO:0000259" key="2">
    <source>
        <dbReference type="PROSITE" id="PS51222"/>
    </source>
</evidence>
<organism evidence="3 4">
    <name type="scientific">Canna indica</name>
    <name type="common">Indian-shot</name>
    <dbReference type="NCBI Taxonomy" id="4628"/>
    <lineage>
        <taxon>Eukaryota</taxon>
        <taxon>Viridiplantae</taxon>
        <taxon>Streptophyta</taxon>
        <taxon>Embryophyta</taxon>
        <taxon>Tracheophyta</taxon>
        <taxon>Spermatophyta</taxon>
        <taxon>Magnoliopsida</taxon>
        <taxon>Liliopsida</taxon>
        <taxon>Zingiberales</taxon>
        <taxon>Cannaceae</taxon>
        <taxon>Canna</taxon>
    </lineage>
</organism>
<dbReference type="EMBL" id="CP136892">
    <property type="protein sequence ID" value="WOL02568.1"/>
    <property type="molecule type" value="Genomic_DNA"/>
</dbReference>
<dbReference type="Proteomes" id="UP001327560">
    <property type="component" value="Chromosome 3"/>
</dbReference>
<evidence type="ECO:0000313" key="3">
    <source>
        <dbReference type="EMBL" id="WOL02568.1"/>
    </source>
</evidence>
<dbReference type="PANTHER" id="PTHR46444:SF19">
    <property type="entry name" value="OS02G0745600 PROTEIN"/>
    <property type="match status" value="1"/>
</dbReference>
<evidence type="ECO:0000313" key="4">
    <source>
        <dbReference type="Proteomes" id="UP001327560"/>
    </source>
</evidence>
<feature type="region of interest" description="Disordered" evidence="1">
    <location>
        <begin position="16"/>
        <end position="104"/>
    </location>
</feature>
<proteinExistence type="predicted"/>
<evidence type="ECO:0000256" key="1">
    <source>
        <dbReference type="SAM" id="MobiDB-lite"/>
    </source>
</evidence>
<feature type="compositionally biased region" description="Basic residues" evidence="1">
    <location>
        <begin position="31"/>
        <end position="44"/>
    </location>
</feature>
<dbReference type="AlphaFoldDB" id="A0AAQ3K5S6"/>
<feature type="compositionally biased region" description="Basic and acidic residues" evidence="1">
    <location>
        <begin position="45"/>
        <end position="55"/>
    </location>
</feature>
<feature type="compositionally biased region" description="Low complexity" evidence="1">
    <location>
        <begin position="56"/>
        <end position="73"/>
    </location>
</feature>
<dbReference type="SMART" id="SM00767">
    <property type="entry name" value="DCD"/>
    <property type="match status" value="1"/>
</dbReference>
<reference evidence="3 4" key="1">
    <citation type="submission" date="2023-10" db="EMBL/GenBank/DDBJ databases">
        <title>Chromosome-scale genome assembly provides insights into flower coloration mechanisms of Canna indica.</title>
        <authorList>
            <person name="Li C."/>
        </authorList>
    </citation>
    <scope>NUCLEOTIDE SEQUENCE [LARGE SCALE GENOMIC DNA]</scope>
    <source>
        <tissue evidence="3">Flower</tissue>
    </source>
</reference>
<feature type="domain" description="DCD" evidence="2">
    <location>
        <begin position="107"/>
        <end position="234"/>
    </location>
</feature>
<protein>
    <submittedName>
        <fullName evidence="3">Extensin-2-like</fullName>
    </submittedName>
</protein>
<gene>
    <name evidence="3" type="ORF">Cni_G11287</name>
</gene>
<keyword evidence="4" id="KW-1185">Reference proteome</keyword>
<name>A0AAQ3K5S6_9LILI</name>
<dbReference type="Pfam" id="PF10539">
    <property type="entry name" value="Dev_Cell_Death"/>
    <property type="match status" value="1"/>
</dbReference>
<accession>A0AAQ3K5S6</accession>
<dbReference type="PANTHER" id="PTHR46444">
    <property type="entry name" value="DCD (DEVELOPMENT AND CELL DEATH) DOMAIN PROTEIN-RELATED"/>
    <property type="match status" value="1"/>
</dbReference>